<proteinExistence type="predicted"/>
<evidence type="ECO:0000313" key="2">
    <source>
        <dbReference type="Proteomes" id="UP000277204"/>
    </source>
</evidence>
<accession>A0A3P8BS40</accession>
<dbReference type="EMBL" id="UZAI01017118">
    <property type="protein sequence ID" value="VDP20680.1"/>
    <property type="molecule type" value="Genomic_DNA"/>
</dbReference>
<reference evidence="1 2" key="1">
    <citation type="submission" date="2018-11" db="EMBL/GenBank/DDBJ databases">
        <authorList>
            <consortium name="Pathogen Informatics"/>
        </authorList>
    </citation>
    <scope>NUCLEOTIDE SEQUENCE [LARGE SCALE GENOMIC DNA]</scope>
    <source>
        <strain evidence="1 2">Zambia</strain>
    </source>
</reference>
<dbReference type="AlphaFoldDB" id="A0A3P8BS40"/>
<gene>
    <name evidence="1" type="ORF">SMRZ_LOCUS16337</name>
</gene>
<dbReference type="Proteomes" id="UP000277204">
    <property type="component" value="Unassembled WGS sequence"/>
</dbReference>
<sequence>MQIAYFRNTFFTMFFFSRCIRRSRHHFQVEIVSNIF</sequence>
<organism evidence="1 2">
    <name type="scientific">Schistosoma margrebowiei</name>
    <dbReference type="NCBI Taxonomy" id="48269"/>
    <lineage>
        <taxon>Eukaryota</taxon>
        <taxon>Metazoa</taxon>
        <taxon>Spiralia</taxon>
        <taxon>Lophotrochozoa</taxon>
        <taxon>Platyhelminthes</taxon>
        <taxon>Trematoda</taxon>
        <taxon>Digenea</taxon>
        <taxon>Strigeidida</taxon>
        <taxon>Schistosomatoidea</taxon>
        <taxon>Schistosomatidae</taxon>
        <taxon>Schistosoma</taxon>
    </lineage>
</organism>
<evidence type="ECO:0000313" key="1">
    <source>
        <dbReference type="EMBL" id="VDP20680.1"/>
    </source>
</evidence>
<keyword evidence="2" id="KW-1185">Reference proteome</keyword>
<name>A0A3P8BS40_9TREM</name>
<protein>
    <submittedName>
        <fullName evidence="1">Uncharacterized protein</fullName>
    </submittedName>
</protein>